<dbReference type="PANTHER" id="PTHR36539:SF2">
    <property type="entry name" value="ETHANOLAMINE UTILIZATION PROTEIN"/>
    <property type="match status" value="1"/>
</dbReference>
<dbReference type="RefSeq" id="WP_145289510.1">
    <property type="nucleotide sequence ID" value="NZ_CP036291.1"/>
</dbReference>
<dbReference type="EMBL" id="CP036291">
    <property type="protein sequence ID" value="QDU90627.1"/>
    <property type="molecule type" value="Genomic_DNA"/>
</dbReference>
<dbReference type="Proteomes" id="UP000317429">
    <property type="component" value="Chromosome"/>
</dbReference>
<dbReference type="InterPro" id="IPR004992">
    <property type="entry name" value="EutN_CcmL"/>
</dbReference>
<dbReference type="AlphaFoldDB" id="A0A518DGM3"/>
<keyword evidence="4" id="KW-1185">Reference proteome</keyword>
<dbReference type="Pfam" id="PF03319">
    <property type="entry name" value="EutN_CcmL"/>
    <property type="match status" value="1"/>
</dbReference>
<dbReference type="SUPFAM" id="SSF159133">
    <property type="entry name" value="EutN/CcmL-like"/>
    <property type="match status" value="1"/>
</dbReference>
<keyword evidence="2" id="KW-1283">Bacterial microcompartment</keyword>
<organism evidence="3 4">
    <name type="scientific">Pirellulimonas nuda</name>
    <dbReference type="NCBI Taxonomy" id="2528009"/>
    <lineage>
        <taxon>Bacteria</taxon>
        <taxon>Pseudomonadati</taxon>
        <taxon>Planctomycetota</taxon>
        <taxon>Planctomycetia</taxon>
        <taxon>Pirellulales</taxon>
        <taxon>Lacipirellulaceae</taxon>
        <taxon>Pirellulimonas</taxon>
    </lineage>
</organism>
<gene>
    <name evidence="3" type="primary">eutN</name>
    <name evidence="3" type="ORF">Pla175_40360</name>
</gene>
<proteinExistence type="predicted"/>
<dbReference type="KEGG" id="pnd:Pla175_40360"/>
<dbReference type="CDD" id="cd01614">
    <property type="entry name" value="EutN_CcmL"/>
    <property type="match status" value="1"/>
</dbReference>
<evidence type="ECO:0000256" key="1">
    <source>
        <dbReference type="ARBA" id="ARBA00024322"/>
    </source>
</evidence>
<evidence type="ECO:0000313" key="4">
    <source>
        <dbReference type="Proteomes" id="UP000317429"/>
    </source>
</evidence>
<evidence type="ECO:0000256" key="2">
    <source>
        <dbReference type="ARBA" id="ARBA00024446"/>
    </source>
</evidence>
<sequence>MLLARIAGTATSTTKHPSLQGWRLVVAQPLLADGQSPDGDPQLAIDRLGAARGDRVMLTSDGRATREMVGSKTTPVRWSVMGIVDAE</sequence>
<dbReference type="OrthoDB" id="278421at2"/>
<protein>
    <submittedName>
        <fullName evidence="3">Ethanolamine utilization protein EutN</fullName>
    </submittedName>
</protein>
<dbReference type="PROSITE" id="PS51932">
    <property type="entry name" value="BMV"/>
    <property type="match status" value="1"/>
</dbReference>
<evidence type="ECO:0000313" key="3">
    <source>
        <dbReference type="EMBL" id="QDU90627.1"/>
    </source>
</evidence>
<name>A0A518DGM3_9BACT</name>
<comment type="subcellular location">
    <subcellularLocation>
        <location evidence="1">Bacterial microcompartment</location>
    </subcellularLocation>
</comment>
<accession>A0A518DGM3</accession>
<dbReference type="InterPro" id="IPR036677">
    <property type="entry name" value="EutN_CcmL_sf"/>
</dbReference>
<dbReference type="Gene3D" id="2.40.50.220">
    <property type="entry name" value="EutN/Ccml"/>
    <property type="match status" value="1"/>
</dbReference>
<reference evidence="3 4" key="1">
    <citation type="submission" date="2019-02" db="EMBL/GenBank/DDBJ databases">
        <title>Deep-cultivation of Planctomycetes and their phenomic and genomic characterization uncovers novel biology.</title>
        <authorList>
            <person name="Wiegand S."/>
            <person name="Jogler M."/>
            <person name="Boedeker C."/>
            <person name="Pinto D."/>
            <person name="Vollmers J."/>
            <person name="Rivas-Marin E."/>
            <person name="Kohn T."/>
            <person name="Peeters S.H."/>
            <person name="Heuer A."/>
            <person name="Rast P."/>
            <person name="Oberbeckmann S."/>
            <person name="Bunk B."/>
            <person name="Jeske O."/>
            <person name="Meyerdierks A."/>
            <person name="Storesund J.E."/>
            <person name="Kallscheuer N."/>
            <person name="Luecker S."/>
            <person name="Lage O.M."/>
            <person name="Pohl T."/>
            <person name="Merkel B.J."/>
            <person name="Hornburger P."/>
            <person name="Mueller R.-W."/>
            <person name="Bruemmer F."/>
            <person name="Labrenz M."/>
            <person name="Spormann A.M."/>
            <person name="Op den Camp H."/>
            <person name="Overmann J."/>
            <person name="Amann R."/>
            <person name="Jetten M.S.M."/>
            <person name="Mascher T."/>
            <person name="Medema M.H."/>
            <person name="Devos D.P."/>
            <person name="Kaster A.-K."/>
            <person name="Ovreas L."/>
            <person name="Rohde M."/>
            <person name="Galperin M.Y."/>
            <person name="Jogler C."/>
        </authorList>
    </citation>
    <scope>NUCLEOTIDE SEQUENCE [LARGE SCALE GENOMIC DNA]</scope>
    <source>
        <strain evidence="3 4">Pla175</strain>
    </source>
</reference>
<dbReference type="GO" id="GO:0031469">
    <property type="term" value="C:bacterial microcompartment"/>
    <property type="evidence" value="ECO:0007669"/>
    <property type="project" value="UniProtKB-SubCell"/>
</dbReference>
<dbReference type="PANTHER" id="PTHR36539">
    <property type="entry name" value="ETHANOLAMINE UTILIZATION PROTEIN EUTN"/>
    <property type="match status" value="1"/>
</dbReference>